<evidence type="ECO:0000313" key="2">
    <source>
        <dbReference type="EMBL" id="PCG63340.1"/>
    </source>
</evidence>
<feature type="region of interest" description="Disordered" evidence="1">
    <location>
        <begin position="1"/>
        <end position="39"/>
    </location>
</feature>
<dbReference type="AlphaFoldDB" id="A0A2A4IW32"/>
<feature type="compositionally biased region" description="Pro residues" evidence="1">
    <location>
        <begin position="15"/>
        <end position="29"/>
    </location>
</feature>
<name>A0A2A4IW32_HELVI</name>
<gene>
    <name evidence="2" type="ORF">B5V51_12511</name>
</gene>
<feature type="region of interest" description="Disordered" evidence="1">
    <location>
        <begin position="58"/>
        <end position="90"/>
    </location>
</feature>
<dbReference type="EMBL" id="NWSH01006607">
    <property type="protein sequence ID" value="PCG63340.1"/>
    <property type="molecule type" value="Genomic_DNA"/>
</dbReference>
<accession>A0A2A4IW32</accession>
<organism evidence="2">
    <name type="scientific">Heliothis virescens</name>
    <name type="common">Tobacco budworm moth</name>
    <dbReference type="NCBI Taxonomy" id="7102"/>
    <lineage>
        <taxon>Eukaryota</taxon>
        <taxon>Metazoa</taxon>
        <taxon>Ecdysozoa</taxon>
        <taxon>Arthropoda</taxon>
        <taxon>Hexapoda</taxon>
        <taxon>Insecta</taxon>
        <taxon>Pterygota</taxon>
        <taxon>Neoptera</taxon>
        <taxon>Endopterygota</taxon>
        <taxon>Lepidoptera</taxon>
        <taxon>Glossata</taxon>
        <taxon>Ditrysia</taxon>
        <taxon>Noctuoidea</taxon>
        <taxon>Noctuidae</taxon>
        <taxon>Heliothinae</taxon>
        <taxon>Heliothis</taxon>
    </lineage>
</organism>
<sequence>MYVEVLETDGHEPLPPRLLPPAPPAPHSPPIRHTKSEENLVPEWPALSLYSGLDDGDAGDCWSHDDEELSTQYSHRAPAPDSLSQGQQSAEHCKAIVVSGRSTSAADAAVLARHALPAAWAHVLYPLCLPRRRHASC</sequence>
<protein>
    <submittedName>
        <fullName evidence="2">Uncharacterized protein</fullName>
    </submittedName>
</protein>
<proteinExistence type="predicted"/>
<reference evidence="2" key="1">
    <citation type="submission" date="2017-09" db="EMBL/GenBank/DDBJ databases">
        <title>Contemporary evolution of a Lepidopteran species, Heliothis virescens, in response to modern agricultural practices.</title>
        <authorList>
            <person name="Fritz M.L."/>
            <person name="Deyonke A.M."/>
            <person name="Papanicolaou A."/>
            <person name="Micinski S."/>
            <person name="Westbrook J."/>
            <person name="Gould F."/>
        </authorList>
    </citation>
    <scope>NUCLEOTIDE SEQUENCE [LARGE SCALE GENOMIC DNA]</scope>
    <source>
        <strain evidence="2">HvINT-</strain>
        <tissue evidence="2">Whole body</tissue>
    </source>
</reference>
<comment type="caution">
    <text evidence="2">The sequence shown here is derived from an EMBL/GenBank/DDBJ whole genome shotgun (WGS) entry which is preliminary data.</text>
</comment>
<evidence type="ECO:0000256" key="1">
    <source>
        <dbReference type="SAM" id="MobiDB-lite"/>
    </source>
</evidence>